<evidence type="ECO:0000259" key="4">
    <source>
        <dbReference type="Pfam" id="PF12708"/>
    </source>
</evidence>
<keyword evidence="6" id="KW-1185">Reference proteome</keyword>
<dbReference type="OrthoDB" id="187139at2759"/>
<feature type="signal peptide" evidence="3">
    <location>
        <begin position="1"/>
        <end position="21"/>
    </location>
</feature>
<dbReference type="Proteomes" id="UP000257109">
    <property type="component" value="Unassembled WGS sequence"/>
</dbReference>
<dbReference type="STRING" id="157652.A0A371ED20"/>
<dbReference type="Gene3D" id="2.160.20.10">
    <property type="entry name" value="Single-stranded right-handed beta-helix, Pectin lyase-like"/>
    <property type="match status" value="2"/>
</dbReference>
<dbReference type="PANTHER" id="PTHR31339:SF0">
    <property type="entry name" value="PECTIN LYASE-LIKE SUPERFAMILY PROTEIN"/>
    <property type="match status" value="1"/>
</dbReference>
<dbReference type="PANTHER" id="PTHR31339">
    <property type="entry name" value="PECTIN LYASE-RELATED"/>
    <property type="match status" value="1"/>
</dbReference>
<proteinExistence type="predicted"/>
<name>A0A371ED20_MUCPR</name>
<dbReference type="SUPFAM" id="SSF51126">
    <property type="entry name" value="Pectin lyase-like"/>
    <property type="match status" value="1"/>
</dbReference>
<evidence type="ECO:0000256" key="1">
    <source>
        <dbReference type="ARBA" id="ARBA00004191"/>
    </source>
</evidence>
<dbReference type="InterPro" id="IPR024535">
    <property type="entry name" value="RHGA/B-epi-like_pectate_lyase"/>
</dbReference>
<accession>A0A371ED20</accession>
<keyword evidence="2" id="KW-0964">Secreted</keyword>
<feature type="non-terminal residue" evidence="5">
    <location>
        <position position="1"/>
    </location>
</feature>
<evidence type="ECO:0000313" key="6">
    <source>
        <dbReference type="Proteomes" id="UP000257109"/>
    </source>
</evidence>
<dbReference type="EMBL" id="QJKJ01014644">
    <property type="protein sequence ID" value="RDX63923.1"/>
    <property type="molecule type" value="Genomic_DNA"/>
</dbReference>
<feature type="chain" id="PRO_5016844849" evidence="3">
    <location>
        <begin position="22"/>
        <end position="507"/>
    </location>
</feature>
<dbReference type="InterPro" id="IPR011050">
    <property type="entry name" value="Pectin_lyase_fold/virulence"/>
</dbReference>
<dbReference type="AlphaFoldDB" id="A0A371ED20"/>
<evidence type="ECO:0000313" key="5">
    <source>
        <dbReference type="EMBL" id="RDX63923.1"/>
    </source>
</evidence>
<evidence type="ECO:0000256" key="2">
    <source>
        <dbReference type="ARBA" id="ARBA00022512"/>
    </source>
</evidence>
<keyword evidence="2" id="KW-0134">Cell wall</keyword>
<dbReference type="InterPro" id="IPR012334">
    <property type="entry name" value="Pectin_lyas_fold"/>
</dbReference>
<comment type="caution">
    <text evidence="5">The sequence shown here is derived from an EMBL/GenBank/DDBJ whole genome shotgun (WGS) entry which is preliminary data.</text>
</comment>
<dbReference type="Pfam" id="PF12708">
    <property type="entry name" value="Pect-lyase_RHGA_epim"/>
    <property type="match status" value="1"/>
</dbReference>
<feature type="domain" description="Rhamnogalacturonase A/B/Epimerase-like pectate lyase" evidence="4">
    <location>
        <begin position="34"/>
        <end position="268"/>
    </location>
</feature>
<evidence type="ECO:0000256" key="3">
    <source>
        <dbReference type="SAM" id="SignalP"/>
    </source>
</evidence>
<gene>
    <name evidence="5" type="primary">pehX</name>
    <name evidence="5" type="ORF">CR513_57586</name>
</gene>
<comment type="subcellular location">
    <subcellularLocation>
        <location evidence="1">Secreted</location>
        <location evidence="1">Cell wall</location>
    </subcellularLocation>
</comment>
<protein>
    <submittedName>
        <fullName evidence="5">Exo-poly-alpha-D-galacturonosidase</fullName>
    </submittedName>
</protein>
<keyword evidence="3" id="KW-0732">Signal</keyword>
<sequence length="507" mass="55773">MAMAPLLFLFQILFSFPVVQSLFATSLSPNPLTVSVTDFGAVGDGVRYDTGAIQAAINSCPEGHRCRVKFPAPGRYLTATVFLKSGVALDVAAGATVVGGARQEDYPADPARWYVVVAENATEVGVGGGGVVDGQAEKFVVRKDPRKNVMVSWNKTGACLGDECRPRLIVRSNNISINDVSIYGDFNIPNNDGIDIEDSNNTVITRCHIDTGDDAICPKSSTGPVYNLTATNCWIRTKSCAIKLGSASWFDFKHFVFDNITIVDSHRGLGFQIRDGGNASDIVFSNMNISTRYYDPSWWGRAEPIYVTTCPRDSTSKEGSISNILFINISANSENGIFLSGSEKGLLRNLRFINVDLTYKRITNDTGELFDYRPGCQDLVKHRTAGMMMENIEGLEVKNVKMTWSKNGHVNQWNNPLEFRPSTVNNISFLNFHSGLVKGKWENGHKQREEQLLCASLPSMTFSIQNIVIESSGKCDLVALFGVSNKLATLNQCVTLLLHLLCLQHRI</sequence>
<reference evidence="5" key="1">
    <citation type="submission" date="2018-05" db="EMBL/GenBank/DDBJ databases">
        <title>Draft genome of Mucuna pruriens seed.</title>
        <authorList>
            <person name="Nnadi N.E."/>
            <person name="Vos R."/>
            <person name="Hasami M.H."/>
            <person name="Devisetty U.K."/>
            <person name="Aguiy J.C."/>
        </authorList>
    </citation>
    <scope>NUCLEOTIDE SEQUENCE [LARGE SCALE GENOMIC DNA]</scope>
    <source>
        <strain evidence="5">JCA_2017</strain>
    </source>
</reference>
<dbReference type="InterPro" id="IPR051801">
    <property type="entry name" value="GH28_Enzymes"/>
</dbReference>
<organism evidence="5 6">
    <name type="scientific">Mucuna pruriens</name>
    <name type="common">Velvet bean</name>
    <name type="synonym">Dolichos pruriens</name>
    <dbReference type="NCBI Taxonomy" id="157652"/>
    <lineage>
        <taxon>Eukaryota</taxon>
        <taxon>Viridiplantae</taxon>
        <taxon>Streptophyta</taxon>
        <taxon>Embryophyta</taxon>
        <taxon>Tracheophyta</taxon>
        <taxon>Spermatophyta</taxon>
        <taxon>Magnoliopsida</taxon>
        <taxon>eudicotyledons</taxon>
        <taxon>Gunneridae</taxon>
        <taxon>Pentapetalae</taxon>
        <taxon>rosids</taxon>
        <taxon>fabids</taxon>
        <taxon>Fabales</taxon>
        <taxon>Fabaceae</taxon>
        <taxon>Papilionoideae</taxon>
        <taxon>50 kb inversion clade</taxon>
        <taxon>NPAAA clade</taxon>
        <taxon>indigoferoid/millettioid clade</taxon>
        <taxon>Phaseoleae</taxon>
        <taxon>Mucuna</taxon>
    </lineage>
</organism>